<dbReference type="Proteomes" id="UP000014463">
    <property type="component" value="Unassembled WGS sequence"/>
</dbReference>
<proteinExistence type="predicted"/>
<dbReference type="STRING" id="1121939.L861_01330"/>
<keyword evidence="1" id="KW-1133">Transmembrane helix</keyword>
<evidence type="ECO:0000259" key="2">
    <source>
        <dbReference type="Pfam" id="PF04389"/>
    </source>
</evidence>
<keyword evidence="1" id="KW-0472">Membrane</keyword>
<evidence type="ECO:0000256" key="1">
    <source>
        <dbReference type="SAM" id="Phobius"/>
    </source>
</evidence>
<dbReference type="PANTHER" id="PTHR12147:SF26">
    <property type="entry name" value="PEPTIDASE M28 DOMAIN-CONTAINING PROTEIN"/>
    <property type="match status" value="1"/>
</dbReference>
<sequence length="334" mass="37784">MRKRLIGWGVAGVLGLIVGGLGAGYMVMFHMPGKSYREVAPPLDAEKTALRNRLRGHVRMLAHQIGERHYWQSERMHEAAAYIDQVLREAGYEPFRQTIATQDEMFANVGVRLPGRSLQNEALVIGAHYDTVRGSPGADDNASGVAVLLELARLLRERKPDRTIHLVAFANEEMPFFASDAMGSLNYARQLQMNDEKLLGMISLEMLGYYVDDPGTQFYPPFLEHFYPDTGNFLAFVGNVTSRRLVRQVIGAFRHYAEFPSEGMAAPELIGDIRRSDHWAFWQMGYPAMMLTDTANFRNPYYHSSDDTYEKLDYDAMARLTAALAQAMEEMARE</sequence>
<dbReference type="Gene3D" id="3.40.630.10">
    <property type="entry name" value="Zn peptidases"/>
    <property type="match status" value="1"/>
</dbReference>
<dbReference type="PATRIC" id="fig|1121939.11.peg.250"/>
<feature type="transmembrane region" description="Helical" evidence="1">
    <location>
        <begin position="6"/>
        <end position="27"/>
    </location>
</feature>
<comment type="caution">
    <text evidence="3">The sequence shown here is derived from an EMBL/GenBank/DDBJ whole genome shotgun (WGS) entry which is preliminary data.</text>
</comment>
<keyword evidence="4" id="KW-1185">Reference proteome</keyword>
<name>S2KPG1_LITA3</name>
<dbReference type="Pfam" id="PF04389">
    <property type="entry name" value="Peptidase_M28"/>
    <property type="match status" value="1"/>
</dbReference>
<organism evidence="3 4">
    <name type="scientific">Litchfieldella anticariensis (strain DSM 16096 / CECT 5854 / CIP 108499 / LMG 22089 / FP35)</name>
    <name type="common">Halomonas anticariensis</name>
    <dbReference type="NCBI Taxonomy" id="1121939"/>
    <lineage>
        <taxon>Bacteria</taxon>
        <taxon>Pseudomonadati</taxon>
        <taxon>Pseudomonadota</taxon>
        <taxon>Gammaproteobacteria</taxon>
        <taxon>Oceanospirillales</taxon>
        <taxon>Halomonadaceae</taxon>
        <taxon>Litchfieldella</taxon>
    </lineage>
</organism>
<keyword evidence="1" id="KW-0812">Transmembrane</keyword>
<evidence type="ECO:0000313" key="4">
    <source>
        <dbReference type="Proteomes" id="UP000014463"/>
    </source>
</evidence>
<accession>S2KPG1</accession>
<gene>
    <name evidence="3" type="ORF">L861_01330</name>
</gene>
<evidence type="ECO:0000313" key="3">
    <source>
        <dbReference type="EMBL" id="EPC03972.1"/>
    </source>
</evidence>
<dbReference type="SUPFAM" id="SSF53187">
    <property type="entry name" value="Zn-dependent exopeptidases"/>
    <property type="match status" value="1"/>
</dbReference>
<reference evidence="3 4" key="1">
    <citation type="journal article" date="2013" name="Genome Announc.">
        <title>Draft genome sequence of the moderately halophilic gammaproteobacterium Halomonas anticariensis FP35.</title>
        <authorList>
            <person name="Tahrioui A."/>
            <person name="Quesada E."/>
            <person name="Llamas I."/>
        </authorList>
    </citation>
    <scope>NUCLEOTIDE SEQUENCE [LARGE SCALE GENOMIC DNA]</scope>
    <source>
        <strain evidence="4">DSM 16096 / CECT 5854 / LMG 22089 / FP35</strain>
    </source>
</reference>
<dbReference type="EMBL" id="ASTJ01000011">
    <property type="protein sequence ID" value="EPC03972.1"/>
    <property type="molecule type" value="Genomic_DNA"/>
</dbReference>
<dbReference type="GO" id="GO:0008235">
    <property type="term" value="F:metalloexopeptidase activity"/>
    <property type="evidence" value="ECO:0007669"/>
    <property type="project" value="InterPro"/>
</dbReference>
<dbReference type="InterPro" id="IPR045175">
    <property type="entry name" value="M28_fam"/>
</dbReference>
<dbReference type="InterPro" id="IPR007484">
    <property type="entry name" value="Peptidase_M28"/>
</dbReference>
<dbReference type="AlphaFoldDB" id="S2KPG1"/>
<dbReference type="eggNOG" id="COG2234">
    <property type="taxonomic scope" value="Bacteria"/>
</dbReference>
<feature type="domain" description="Peptidase M28" evidence="2">
    <location>
        <begin position="108"/>
        <end position="327"/>
    </location>
</feature>
<dbReference type="GO" id="GO:0006508">
    <property type="term" value="P:proteolysis"/>
    <property type="evidence" value="ECO:0007669"/>
    <property type="project" value="InterPro"/>
</dbReference>
<dbReference type="PANTHER" id="PTHR12147">
    <property type="entry name" value="METALLOPEPTIDASE M28 FAMILY MEMBER"/>
    <property type="match status" value="1"/>
</dbReference>
<dbReference type="RefSeq" id="WP_016414706.1">
    <property type="nucleotide sequence ID" value="NZ_AUAB01000020.1"/>
</dbReference>
<protein>
    <recommendedName>
        <fullName evidence="2">Peptidase M28 domain-containing protein</fullName>
    </recommendedName>
</protein>
<dbReference type="OrthoDB" id="9778250at2"/>